<evidence type="ECO:0000256" key="2">
    <source>
        <dbReference type="ARBA" id="ARBA00019191"/>
    </source>
</evidence>
<evidence type="ECO:0000256" key="3">
    <source>
        <dbReference type="ARBA" id="ARBA00022490"/>
    </source>
</evidence>
<keyword evidence="3" id="KW-0963">Cytoplasm</keyword>
<keyword evidence="4" id="KW-0645">Protease</keyword>
<dbReference type="PANTHER" id="PTHR23402:SF1">
    <property type="entry name" value="PYROGLUTAMYL-PEPTIDASE I"/>
    <property type="match status" value="1"/>
</dbReference>
<dbReference type="InterPro" id="IPR000816">
    <property type="entry name" value="Peptidase_C15"/>
</dbReference>
<name>A0A9X4XIX3_9BRAD</name>
<feature type="region of interest" description="Disordered" evidence="9">
    <location>
        <begin position="1"/>
        <end position="22"/>
    </location>
</feature>
<evidence type="ECO:0000256" key="9">
    <source>
        <dbReference type="SAM" id="MobiDB-lite"/>
    </source>
</evidence>
<dbReference type="Proteomes" id="UP000438991">
    <property type="component" value="Unassembled WGS sequence"/>
</dbReference>
<evidence type="ECO:0000256" key="8">
    <source>
        <dbReference type="ARBA" id="ARBA00031559"/>
    </source>
</evidence>
<accession>A0A9X4XIX3</accession>
<dbReference type="GO" id="GO:0005829">
    <property type="term" value="C:cytosol"/>
    <property type="evidence" value="ECO:0007669"/>
    <property type="project" value="InterPro"/>
</dbReference>
<comment type="similarity">
    <text evidence="1">Belongs to the peptidase C15 family.</text>
</comment>
<evidence type="ECO:0000256" key="7">
    <source>
        <dbReference type="ARBA" id="ARBA00030836"/>
    </source>
</evidence>
<dbReference type="AlphaFoldDB" id="A0A9X4XIX3"/>
<dbReference type="GO" id="GO:0016920">
    <property type="term" value="F:pyroglutamyl-peptidase activity"/>
    <property type="evidence" value="ECO:0007669"/>
    <property type="project" value="InterPro"/>
</dbReference>
<protein>
    <recommendedName>
        <fullName evidence="2">Pyrrolidone-carboxylate peptidase</fullName>
    </recommendedName>
    <alternativeName>
        <fullName evidence="7">5-oxoprolyl-peptidase</fullName>
    </alternativeName>
    <alternativeName>
        <fullName evidence="8">Pyroglutamyl-peptidase I</fullName>
    </alternativeName>
</protein>
<keyword evidence="5" id="KW-0378">Hydrolase</keyword>
<evidence type="ECO:0000256" key="1">
    <source>
        <dbReference type="ARBA" id="ARBA00006641"/>
    </source>
</evidence>
<dbReference type="EMBL" id="WNKV01000002">
    <property type="protein sequence ID" value="MTW15114.1"/>
    <property type="molecule type" value="Genomic_DNA"/>
</dbReference>
<dbReference type="Pfam" id="PF01470">
    <property type="entry name" value="Peptidase_C15"/>
    <property type="match status" value="1"/>
</dbReference>
<sequence>MSPTDGCHPPWRSTGFSPRSGGDWRVAPRGWRRMTATILVTGFGRFPGAQFNPAADLATALVRRRRPALAGVRLVGHVFATRWDEVDGTLPRLVAQEKPDAVLLLGVAGRADRVRIEQVARNRTSVLFPDAGGARRTHLGIAAGAPFVRRGRFPAAALRAALRTHGIDAASSRNAGTYLCNFAYWRALDAADRDGGPRLVVFVHVPPLHRLGLHRLGLHRLGLHRLGRASPRRLSRRCHVAAERARLLAALEALLVSIAAALR</sequence>
<gene>
    <name evidence="10" type="ORF">GJ689_02710</name>
</gene>
<organism evidence="10 11">
    <name type="scientific">Rhodoplanes serenus</name>
    <dbReference type="NCBI Taxonomy" id="200615"/>
    <lineage>
        <taxon>Bacteria</taxon>
        <taxon>Pseudomonadati</taxon>
        <taxon>Pseudomonadota</taxon>
        <taxon>Alphaproteobacteria</taxon>
        <taxon>Hyphomicrobiales</taxon>
        <taxon>Nitrobacteraceae</taxon>
        <taxon>Rhodoplanes</taxon>
    </lineage>
</organism>
<evidence type="ECO:0000256" key="4">
    <source>
        <dbReference type="ARBA" id="ARBA00022670"/>
    </source>
</evidence>
<proteinExistence type="inferred from homology"/>
<evidence type="ECO:0000256" key="5">
    <source>
        <dbReference type="ARBA" id="ARBA00022801"/>
    </source>
</evidence>
<dbReference type="Gene3D" id="3.40.630.20">
    <property type="entry name" value="Peptidase C15, pyroglutamyl peptidase I-like"/>
    <property type="match status" value="1"/>
</dbReference>
<evidence type="ECO:0000313" key="10">
    <source>
        <dbReference type="EMBL" id="MTW15114.1"/>
    </source>
</evidence>
<reference evidence="10 11" key="1">
    <citation type="submission" date="2019-11" db="EMBL/GenBank/DDBJ databases">
        <title>Whole-genome sequence of Rhodoplanes serenus DSM 18633, type strain.</title>
        <authorList>
            <person name="Kyndt J.A."/>
            <person name="Meyer T.E."/>
        </authorList>
    </citation>
    <scope>NUCLEOTIDE SEQUENCE [LARGE SCALE GENOMIC DNA]</scope>
    <source>
        <strain evidence="10 11">DSM 18633</strain>
    </source>
</reference>
<dbReference type="PRINTS" id="PR00706">
    <property type="entry name" value="PYROGLUPTASE"/>
</dbReference>
<comment type="caution">
    <text evidence="10">The sequence shown here is derived from an EMBL/GenBank/DDBJ whole genome shotgun (WGS) entry which is preliminary data.</text>
</comment>
<dbReference type="InterPro" id="IPR036440">
    <property type="entry name" value="Peptidase_C15-like_sf"/>
</dbReference>
<evidence type="ECO:0000313" key="11">
    <source>
        <dbReference type="Proteomes" id="UP000438991"/>
    </source>
</evidence>
<dbReference type="SUPFAM" id="SSF53182">
    <property type="entry name" value="Pyrrolidone carboxyl peptidase (pyroglutamate aminopeptidase)"/>
    <property type="match status" value="1"/>
</dbReference>
<keyword evidence="6" id="KW-0788">Thiol protease</keyword>
<evidence type="ECO:0000256" key="6">
    <source>
        <dbReference type="ARBA" id="ARBA00022807"/>
    </source>
</evidence>
<dbReference type="GO" id="GO:0006508">
    <property type="term" value="P:proteolysis"/>
    <property type="evidence" value="ECO:0007669"/>
    <property type="project" value="UniProtKB-KW"/>
</dbReference>
<dbReference type="InterPro" id="IPR016125">
    <property type="entry name" value="Peptidase_C15-like"/>
</dbReference>
<dbReference type="PANTHER" id="PTHR23402">
    <property type="entry name" value="PROTEASE FAMILY C15 PYROGLUTAMYL-PEPTIDASE I-RELATED"/>
    <property type="match status" value="1"/>
</dbReference>